<dbReference type="PANTHER" id="PTHR24148:SF64">
    <property type="entry name" value="HETEROKARYON INCOMPATIBILITY DOMAIN-CONTAINING PROTEIN"/>
    <property type="match status" value="1"/>
</dbReference>
<accession>A0A2J6QU25</accession>
<dbReference type="AlphaFoldDB" id="A0A2J6QU25"/>
<dbReference type="Pfam" id="PF06985">
    <property type="entry name" value="HET"/>
    <property type="match status" value="1"/>
</dbReference>
<reference evidence="3 4" key="1">
    <citation type="submission" date="2016-04" db="EMBL/GenBank/DDBJ databases">
        <title>A degradative enzymes factory behind the ericoid mycorrhizal symbiosis.</title>
        <authorList>
            <consortium name="DOE Joint Genome Institute"/>
            <person name="Martino E."/>
            <person name="Morin E."/>
            <person name="Grelet G."/>
            <person name="Kuo A."/>
            <person name="Kohler A."/>
            <person name="Daghino S."/>
            <person name="Barry K."/>
            <person name="Choi C."/>
            <person name="Cichocki N."/>
            <person name="Clum A."/>
            <person name="Copeland A."/>
            <person name="Hainaut M."/>
            <person name="Haridas S."/>
            <person name="Labutti K."/>
            <person name="Lindquist E."/>
            <person name="Lipzen A."/>
            <person name="Khouja H.-R."/>
            <person name="Murat C."/>
            <person name="Ohm R."/>
            <person name="Olson A."/>
            <person name="Spatafora J."/>
            <person name="Veneault-Fourrey C."/>
            <person name="Henrissat B."/>
            <person name="Grigoriev I."/>
            <person name="Martin F."/>
            <person name="Perotto S."/>
        </authorList>
    </citation>
    <scope>NUCLEOTIDE SEQUENCE [LARGE SCALE GENOMIC DNA]</scope>
    <source>
        <strain evidence="3 4">F</strain>
    </source>
</reference>
<dbReference type="InterPro" id="IPR010730">
    <property type="entry name" value="HET"/>
</dbReference>
<keyword evidence="4" id="KW-1185">Reference proteome</keyword>
<protein>
    <submittedName>
        <fullName evidence="3">HET-domain-containing protein</fullName>
    </submittedName>
</protein>
<evidence type="ECO:0000259" key="2">
    <source>
        <dbReference type="Pfam" id="PF06985"/>
    </source>
</evidence>
<evidence type="ECO:0000313" key="3">
    <source>
        <dbReference type="EMBL" id="PMD29766.1"/>
    </source>
</evidence>
<feature type="non-terminal residue" evidence="3">
    <location>
        <position position="1"/>
    </location>
</feature>
<evidence type="ECO:0000256" key="1">
    <source>
        <dbReference type="SAM" id="MobiDB-lite"/>
    </source>
</evidence>
<dbReference type="PANTHER" id="PTHR24148">
    <property type="entry name" value="ANKYRIN REPEAT DOMAIN-CONTAINING PROTEIN 39 HOMOLOG-RELATED"/>
    <property type="match status" value="1"/>
</dbReference>
<dbReference type="EMBL" id="KZ613971">
    <property type="protein sequence ID" value="PMD29766.1"/>
    <property type="molecule type" value="Genomic_DNA"/>
</dbReference>
<proteinExistence type="predicted"/>
<dbReference type="STRING" id="1149755.A0A2J6QU25"/>
<dbReference type="Pfam" id="PF26639">
    <property type="entry name" value="Het-6_barrel"/>
    <property type="match status" value="1"/>
</dbReference>
<dbReference type="Proteomes" id="UP000235786">
    <property type="component" value="Unassembled WGS sequence"/>
</dbReference>
<evidence type="ECO:0000313" key="4">
    <source>
        <dbReference type="Proteomes" id="UP000235786"/>
    </source>
</evidence>
<dbReference type="OrthoDB" id="3477286at2759"/>
<feature type="domain" description="Heterokaryon incompatibility" evidence="2">
    <location>
        <begin position="5"/>
        <end position="161"/>
    </location>
</feature>
<dbReference type="InterPro" id="IPR052895">
    <property type="entry name" value="HetReg/Transcr_Mod"/>
</dbReference>
<organism evidence="3 4">
    <name type="scientific">Hyaloscypha variabilis (strain UAMH 11265 / GT02V1 / F)</name>
    <name type="common">Meliniomyces variabilis</name>
    <dbReference type="NCBI Taxonomy" id="1149755"/>
    <lineage>
        <taxon>Eukaryota</taxon>
        <taxon>Fungi</taxon>
        <taxon>Dikarya</taxon>
        <taxon>Ascomycota</taxon>
        <taxon>Pezizomycotina</taxon>
        <taxon>Leotiomycetes</taxon>
        <taxon>Helotiales</taxon>
        <taxon>Hyaloscyphaceae</taxon>
        <taxon>Hyaloscypha</taxon>
        <taxon>Hyaloscypha variabilis</taxon>
    </lineage>
</organism>
<gene>
    <name evidence="3" type="ORF">L207DRAFT_404291</name>
</gene>
<sequence length="635" mass="72514">EPFPYKALSYMWGTDDPTYPVQMFWNHTGIPAGANIYQLATFKSKVFYVRKNLDEALRQFRHPNRDVDIWVDALCINQDDNIEKKSQVSRMGEIYSQATEVYVWLGPGNEETQKTFRLLRSILVLPELDKLIKDKAHSEQWLLIVKLMKLEWFTRRWVIQELALAKSATVRWGTESMPWKEFADAIALFMTRHDEIKTYLEKPKNFPDKQDPDAHLGLMEPRALGANTLVDATTNLFRRSDDGERIQHRLVDLEVLVSSMFLAFEASEPRDTIYAVLSLAKDTMPRPKSIGPPPLTDVCADFMEYCIGQSQSLDIICRHWAPLPKKLSKFQALRLKLEGLPEERELMPTWIPSIEGHVYGDGVLAGRTNADSLVGCVERQNQQHYRASKGLRPAVTFRKNKQNIATPRDFEDKSHTNSTNGETGAAKLGTQEGKQQQPARNKFDGTLHVKGFKLDSIAHISGRVLNGVIPHEAFEYGGWPKKSKNTSYPEDVPERLWRTLVADRGPDGTNAPTWYRRACRECLNHTNTNGDLNTNQFSDWGLDDTPRTMKLFLERVRGVVWCRKFFLTHGNEVADQRPHYGLAPPGARENDIICIFFGCSVPVVLRPSWEKKGLYEFIGECYVHGMMDGGSLDHD</sequence>
<feature type="non-terminal residue" evidence="3">
    <location>
        <position position="635"/>
    </location>
</feature>
<feature type="region of interest" description="Disordered" evidence="1">
    <location>
        <begin position="403"/>
        <end position="440"/>
    </location>
</feature>
<name>A0A2J6QU25_HYAVF</name>